<evidence type="ECO:0000313" key="1">
    <source>
        <dbReference type="EMBL" id="KKR72452.1"/>
    </source>
</evidence>
<protein>
    <recommendedName>
        <fullName evidence="3">Homing endonuclease LAGLIDADG domain-containing protein</fullName>
    </recommendedName>
</protein>
<organism evidence="1 2">
    <name type="scientific">Candidatus Roizmanbacteria bacterium GW2011_GWB1_40_7</name>
    <dbReference type="NCBI Taxonomy" id="1618482"/>
    <lineage>
        <taxon>Bacteria</taxon>
        <taxon>Candidatus Roizmaniibacteriota</taxon>
    </lineage>
</organism>
<evidence type="ECO:0000313" key="2">
    <source>
        <dbReference type="Proteomes" id="UP000034664"/>
    </source>
</evidence>
<dbReference type="AlphaFoldDB" id="A0A0G0WB38"/>
<sequence length="124" mass="14647">MLYGCEGSKYPATSGISFANSDPYLIVTFISLLRKSFDLDESKFYIHLQVHSTHDYLEIRKFWSDILNISEKRFIKPTTRIPRGGKHRKNYMGTCTVRYEDYRIQLSLLGIYESFIKQFYIPEV</sequence>
<dbReference type="EMBL" id="LBZM01000005">
    <property type="protein sequence ID" value="KKR72452.1"/>
    <property type="molecule type" value="Genomic_DNA"/>
</dbReference>
<dbReference type="Proteomes" id="UP000034664">
    <property type="component" value="Unassembled WGS sequence"/>
</dbReference>
<accession>A0A0G0WB38</accession>
<comment type="caution">
    <text evidence="1">The sequence shown here is derived from an EMBL/GenBank/DDBJ whole genome shotgun (WGS) entry which is preliminary data.</text>
</comment>
<proteinExistence type="predicted"/>
<gene>
    <name evidence="1" type="ORF">UU14_C0005G0020</name>
</gene>
<evidence type="ECO:0008006" key="3">
    <source>
        <dbReference type="Google" id="ProtNLM"/>
    </source>
</evidence>
<reference evidence="1 2" key="1">
    <citation type="journal article" date="2015" name="Nature">
        <title>rRNA introns, odd ribosomes, and small enigmatic genomes across a large radiation of phyla.</title>
        <authorList>
            <person name="Brown C.T."/>
            <person name="Hug L.A."/>
            <person name="Thomas B.C."/>
            <person name="Sharon I."/>
            <person name="Castelle C.J."/>
            <person name="Singh A."/>
            <person name="Wilkins M.J."/>
            <person name="Williams K.H."/>
            <person name="Banfield J.F."/>
        </authorList>
    </citation>
    <scope>NUCLEOTIDE SEQUENCE [LARGE SCALE GENOMIC DNA]</scope>
</reference>
<name>A0A0G0WB38_9BACT</name>